<protein>
    <submittedName>
        <fullName evidence="2">Pyridoxamine 5'-phosphate oxidase family protein</fullName>
    </submittedName>
</protein>
<evidence type="ECO:0000259" key="1">
    <source>
        <dbReference type="Pfam" id="PF01243"/>
    </source>
</evidence>
<dbReference type="InterPro" id="IPR011576">
    <property type="entry name" value="Pyridox_Oxase_N"/>
</dbReference>
<dbReference type="Pfam" id="PF01243">
    <property type="entry name" value="PNPOx_N"/>
    <property type="match status" value="1"/>
</dbReference>
<dbReference type="InterPro" id="IPR012349">
    <property type="entry name" value="Split_barrel_FMN-bd"/>
</dbReference>
<reference evidence="2" key="1">
    <citation type="submission" date="2020-12" db="EMBL/GenBank/DDBJ databases">
        <title>Genomic characterization of non-nitrogen-fixing Frankia strains.</title>
        <authorList>
            <person name="Carlos-Shanley C."/>
            <person name="Guerra T."/>
            <person name="Hahn D."/>
        </authorList>
    </citation>
    <scope>NUCLEOTIDE SEQUENCE</scope>
    <source>
        <strain evidence="2">CN6</strain>
    </source>
</reference>
<comment type="caution">
    <text evidence="2">The sequence shown here is derived from an EMBL/GenBank/DDBJ whole genome shotgun (WGS) entry which is preliminary data.</text>
</comment>
<proteinExistence type="predicted"/>
<dbReference type="RefSeq" id="WP_203002902.1">
    <property type="nucleotide sequence ID" value="NZ_JADWYU010000124.1"/>
</dbReference>
<keyword evidence="3" id="KW-1185">Reference proteome</keyword>
<organism evidence="2 3">
    <name type="scientific">Frankia nepalensis</name>
    <dbReference type="NCBI Taxonomy" id="1836974"/>
    <lineage>
        <taxon>Bacteria</taxon>
        <taxon>Bacillati</taxon>
        <taxon>Actinomycetota</taxon>
        <taxon>Actinomycetes</taxon>
        <taxon>Frankiales</taxon>
        <taxon>Frankiaceae</taxon>
        <taxon>Frankia</taxon>
    </lineage>
</organism>
<name>A0A937RD14_9ACTN</name>
<sequence>MNAAAQVIDELITANTICVVCTLMPDGSPHASAAHFATVDHTQMLFLSLHRRSRTAENIILDSRTAITIGVDPGVPATLQMRGHTTVSQGADLEIAQQTFYSRFPRSSRYKDDPRTLFVCFRPAWSRYSDAAARPEFFVRGFPASS</sequence>
<dbReference type="EMBL" id="JAEACQ010000238">
    <property type="protein sequence ID" value="MBL7629868.1"/>
    <property type="molecule type" value="Genomic_DNA"/>
</dbReference>
<dbReference type="AlphaFoldDB" id="A0A937RD14"/>
<feature type="domain" description="Pyridoxamine 5'-phosphate oxidase N-terminal" evidence="1">
    <location>
        <begin position="7"/>
        <end position="128"/>
    </location>
</feature>
<gene>
    <name evidence="2" type="ORF">I7412_22405</name>
</gene>
<dbReference type="Gene3D" id="2.30.110.10">
    <property type="entry name" value="Electron Transport, Fmn-binding Protein, Chain A"/>
    <property type="match status" value="1"/>
</dbReference>
<dbReference type="SUPFAM" id="SSF50475">
    <property type="entry name" value="FMN-binding split barrel"/>
    <property type="match status" value="1"/>
</dbReference>
<dbReference type="Proteomes" id="UP000604475">
    <property type="component" value="Unassembled WGS sequence"/>
</dbReference>
<evidence type="ECO:0000313" key="3">
    <source>
        <dbReference type="Proteomes" id="UP000604475"/>
    </source>
</evidence>
<accession>A0A937RD14</accession>
<evidence type="ECO:0000313" key="2">
    <source>
        <dbReference type="EMBL" id="MBL7629868.1"/>
    </source>
</evidence>